<feature type="compositionally biased region" description="Basic residues" evidence="11">
    <location>
        <begin position="504"/>
        <end position="514"/>
    </location>
</feature>
<dbReference type="Gene3D" id="2.30.29.150">
    <property type="match status" value="1"/>
</dbReference>
<dbReference type="InterPro" id="IPR000969">
    <property type="entry name" value="SSRP1/POB3"/>
</dbReference>
<feature type="domain" description="HMG box" evidence="12">
    <location>
        <begin position="537"/>
        <end position="603"/>
    </location>
</feature>
<dbReference type="Gene3D" id="1.10.30.10">
    <property type="entry name" value="High mobility group box domain"/>
    <property type="match status" value="1"/>
</dbReference>
<dbReference type="Pfam" id="PF08512">
    <property type="entry name" value="Rttp106-like_middle"/>
    <property type="match status" value="1"/>
</dbReference>
<comment type="function">
    <text evidence="10">Component of the FACT complex, a general chromatin factor that acts to reorganize nucleosomes. The FACT complex is involved in multiple processes that require DNA as a template such as mRNA elongation, DNA replication and DNA repair. During transcription elongation the FACT complex acts as a histone chaperone that both destabilizes and restores nucleosomal structure. It facilitates the passage of RNA polymerase II and transcription by promoting the dissociation of one histone H2A-H2B dimer from the nucleosome, then subsequently promotes the reestablishment of the nucleosome following the passage of RNA polymerase II.</text>
</comment>
<feature type="DNA-binding region" description="HMG box" evidence="9">
    <location>
        <begin position="537"/>
        <end position="603"/>
    </location>
</feature>
<dbReference type="SUPFAM" id="SSF47095">
    <property type="entry name" value="HMG-box"/>
    <property type="match status" value="1"/>
</dbReference>
<dbReference type="InterPro" id="IPR036910">
    <property type="entry name" value="HMG_box_dom_sf"/>
</dbReference>
<dbReference type="InterPro" id="IPR009071">
    <property type="entry name" value="HMG_box_dom"/>
</dbReference>
<evidence type="ECO:0000313" key="14">
    <source>
        <dbReference type="WBParaSite" id="ACRNAN_scaffold1545.g33126.t1"/>
    </source>
</evidence>
<feature type="compositionally biased region" description="Basic and acidic residues" evidence="11">
    <location>
        <begin position="468"/>
        <end position="477"/>
    </location>
</feature>
<evidence type="ECO:0000256" key="11">
    <source>
        <dbReference type="SAM" id="MobiDB-lite"/>
    </source>
</evidence>
<dbReference type="InterPro" id="IPR038167">
    <property type="entry name" value="SSRP1_sf"/>
</dbReference>
<evidence type="ECO:0000256" key="10">
    <source>
        <dbReference type="RuleBase" id="RU364013"/>
    </source>
</evidence>
<dbReference type="Pfam" id="PF00505">
    <property type="entry name" value="HMG_box"/>
    <property type="match status" value="1"/>
</dbReference>
<keyword evidence="5 10" id="KW-0805">Transcription regulation</keyword>
<protein>
    <recommendedName>
        <fullName evidence="10">FACT complex subunit SSRP1</fullName>
    </recommendedName>
</protein>
<dbReference type="GO" id="GO:0035101">
    <property type="term" value="C:FACT complex"/>
    <property type="evidence" value="ECO:0007669"/>
    <property type="project" value="TreeGrafter"/>
</dbReference>
<dbReference type="InterPro" id="IPR050454">
    <property type="entry name" value="RTT106/SSRP1_HistChap/FACT"/>
</dbReference>
<dbReference type="GO" id="GO:0003677">
    <property type="term" value="F:DNA binding"/>
    <property type="evidence" value="ECO:0007669"/>
    <property type="project" value="UniProtKB-UniRule"/>
</dbReference>
<dbReference type="PANTHER" id="PTHR45849">
    <property type="entry name" value="FACT COMPLEX SUBUNIT SSRP1"/>
    <property type="match status" value="1"/>
</dbReference>
<evidence type="ECO:0000256" key="3">
    <source>
        <dbReference type="ARBA" id="ARBA00022705"/>
    </source>
</evidence>
<evidence type="ECO:0000256" key="7">
    <source>
        <dbReference type="ARBA" id="ARBA00023204"/>
    </source>
</evidence>
<dbReference type="GO" id="GO:0042393">
    <property type="term" value="F:histone binding"/>
    <property type="evidence" value="ECO:0007669"/>
    <property type="project" value="TreeGrafter"/>
</dbReference>
<evidence type="ECO:0000256" key="2">
    <source>
        <dbReference type="ARBA" id="ARBA00022454"/>
    </source>
</evidence>
<feature type="compositionally biased region" description="Acidic residues" evidence="11">
    <location>
        <begin position="457"/>
        <end position="467"/>
    </location>
</feature>
<dbReference type="Gene3D" id="2.30.29.220">
    <property type="entry name" value="Structure-specific recognition protein (SSRP1)"/>
    <property type="match status" value="1"/>
</dbReference>
<keyword evidence="6 10" id="KW-0804">Transcription</keyword>
<dbReference type="Pfam" id="PF03531">
    <property type="entry name" value="SSrecog"/>
    <property type="match status" value="1"/>
</dbReference>
<dbReference type="PRINTS" id="PR00887">
    <property type="entry name" value="SSRCOGNITION"/>
</dbReference>
<dbReference type="SMART" id="SM00398">
    <property type="entry name" value="HMG"/>
    <property type="match status" value="1"/>
</dbReference>
<evidence type="ECO:0000256" key="9">
    <source>
        <dbReference type="PROSITE-ProRule" id="PRU00267"/>
    </source>
</evidence>
<dbReference type="FunFam" id="2.30.29.150:FF:000001">
    <property type="entry name" value="Fact complex subunit ssrp1"/>
    <property type="match status" value="1"/>
</dbReference>
<keyword evidence="4 10" id="KW-0227">DNA damage</keyword>
<proteinExistence type="inferred from homology"/>
<keyword evidence="9" id="KW-0238">DNA-binding</keyword>
<organism evidence="13 14">
    <name type="scientific">Acrobeloides nanus</name>
    <dbReference type="NCBI Taxonomy" id="290746"/>
    <lineage>
        <taxon>Eukaryota</taxon>
        <taxon>Metazoa</taxon>
        <taxon>Ecdysozoa</taxon>
        <taxon>Nematoda</taxon>
        <taxon>Chromadorea</taxon>
        <taxon>Rhabditida</taxon>
        <taxon>Tylenchina</taxon>
        <taxon>Cephalobomorpha</taxon>
        <taxon>Cephaloboidea</taxon>
        <taxon>Cephalobidae</taxon>
        <taxon>Acrobeloides</taxon>
    </lineage>
</organism>
<feature type="compositionally biased region" description="Basic and acidic residues" evidence="11">
    <location>
        <begin position="572"/>
        <end position="603"/>
    </location>
</feature>
<dbReference type="Proteomes" id="UP000887540">
    <property type="component" value="Unplaced"/>
</dbReference>
<keyword evidence="13" id="KW-1185">Reference proteome</keyword>
<sequence>MGKLDKGQLRLGTQNVLFKDTDTGKLQTISIDDIEGVKWIHLATKPGVKLIMKDGNILRFGGFKDSDLQKVKTFVSSKWDMSVEEAPQCLKGWNYGKAAVRGQSLEFEVDDKPCFEIPLSNVSNCTAAKQEATLEFHINEDCPLSLIEMRFHMPQDPEAGDMEDRVEEFRQAVMQYAGVEVEGDQHIVQLDQILCLTPRGRYDIKVFPTYLSFHGKTYDYKIPFKTVTRMFLLPHKDGRHMYFVLNINPPIRQGQTRYPYVTLEFSKDEYIEQLDLLLTEEQLKEQYNGKLDTKMKGLLYEIVAKIFRVLVNLKIIVPGGFNGASGTPAVTCTHKNQHGFLYPLEKGFIYVYKPPMYIRFEEISNVHFARSDVSTRTFDFEILLKSGHSFVFNNMEKEEYNKLYDFVNAKGLIIRNANRLDKPKYKEDVFAGSDDDIDPYKEGLKAEARKKGVAAESESDSEDEDFDPEKAQKKGSSDESDGSDEEDSDEMSEEATSESEPETKKKKPEKKPKKEKSEKAGTSKTKKGKKDKDPNAPKRATTAYMIWFNENRTKIQKEGDSVADTARRAGKLWKEMGDAEKKPYDEKAKKDKERYEREMKDYKASGGGSAAPSSSKSKSKVTSSPQKNAKSREFIEESDSSSEEEKEKPTTKKQKTPESSEESEESDDSD</sequence>
<name>A0A914CW44_9BILA</name>
<feature type="compositionally biased region" description="Acidic residues" evidence="11">
    <location>
        <begin position="478"/>
        <end position="500"/>
    </location>
</feature>
<dbReference type="GO" id="GO:0031491">
    <property type="term" value="F:nucleosome binding"/>
    <property type="evidence" value="ECO:0007669"/>
    <property type="project" value="TreeGrafter"/>
</dbReference>
<dbReference type="GO" id="GO:1902275">
    <property type="term" value="P:regulation of chromatin organization"/>
    <property type="evidence" value="ECO:0007669"/>
    <property type="project" value="TreeGrafter"/>
</dbReference>
<dbReference type="FunFam" id="2.30.29.30:FF:000098">
    <property type="entry name" value="Fact complex subunit ssrp1"/>
    <property type="match status" value="1"/>
</dbReference>
<dbReference type="CDD" id="cd21994">
    <property type="entry name" value="HMG-box_SSRP1-like"/>
    <property type="match status" value="1"/>
</dbReference>
<accession>A0A914CW44</accession>
<dbReference type="Gene3D" id="2.30.29.30">
    <property type="entry name" value="Pleckstrin-homology domain (PH domain)/Phosphotyrosine-binding domain (PTB)"/>
    <property type="match status" value="2"/>
</dbReference>
<dbReference type="Pfam" id="PF17292">
    <property type="entry name" value="POB3_N"/>
    <property type="match status" value="1"/>
</dbReference>
<dbReference type="AlphaFoldDB" id="A0A914CW44"/>
<dbReference type="InterPro" id="IPR048993">
    <property type="entry name" value="SSRP1-like_PH1"/>
</dbReference>
<feature type="compositionally biased region" description="Basic and acidic residues" evidence="11">
    <location>
        <begin position="643"/>
        <end position="658"/>
    </location>
</feature>
<feature type="compositionally biased region" description="Acidic residues" evidence="11">
    <location>
        <begin position="659"/>
        <end position="670"/>
    </location>
</feature>
<evidence type="ECO:0000256" key="4">
    <source>
        <dbReference type="ARBA" id="ARBA00022763"/>
    </source>
</evidence>
<dbReference type="CDD" id="cd13230">
    <property type="entry name" value="PH1_SSRP1-like"/>
    <property type="match status" value="1"/>
</dbReference>
<evidence type="ECO:0000256" key="6">
    <source>
        <dbReference type="ARBA" id="ARBA00023163"/>
    </source>
</evidence>
<dbReference type="WBParaSite" id="ACRNAN_scaffold1545.g33126.t1">
    <property type="protein sequence ID" value="ACRNAN_scaffold1545.g33126.t1"/>
    <property type="gene ID" value="ACRNAN_scaffold1545.g33126"/>
</dbReference>
<dbReference type="SMART" id="SM01287">
    <property type="entry name" value="Rtt106"/>
    <property type="match status" value="1"/>
</dbReference>
<reference evidence="14" key="1">
    <citation type="submission" date="2022-11" db="UniProtKB">
        <authorList>
            <consortium name="WormBaseParasite"/>
        </authorList>
    </citation>
    <scope>IDENTIFICATION</scope>
</reference>
<dbReference type="GO" id="GO:0006260">
    <property type="term" value="P:DNA replication"/>
    <property type="evidence" value="ECO:0007669"/>
    <property type="project" value="UniProtKB-KW"/>
</dbReference>
<feature type="compositionally biased region" description="Low complexity" evidence="11">
    <location>
        <begin position="610"/>
        <end position="624"/>
    </location>
</feature>
<dbReference type="InterPro" id="IPR013719">
    <property type="entry name" value="RTT106/SPT16-like_middle_dom"/>
</dbReference>
<dbReference type="PROSITE" id="PS50118">
    <property type="entry name" value="HMG_BOX_2"/>
    <property type="match status" value="1"/>
</dbReference>
<dbReference type="InterPro" id="IPR011993">
    <property type="entry name" value="PH-like_dom_sf"/>
</dbReference>
<dbReference type="PANTHER" id="PTHR45849:SF1">
    <property type="entry name" value="FACT COMPLEX SUBUNIT SSRP1"/>
    <property type="match status" value="1"/>
</dbReference>
<evidence type="ECO:0000256" key="5">
    <source>
        <dbReference type="ARBA" id="ARBA00023015"/>
    </source>
</evidence>
<feature type="region of interest" description="Disordered" evidence="11">
    <location>
        <begin position="572"/>
        <end position="670"/>
    </location>
</feature>
<keyword evidence="2 10" id="KW-0158">Chromosome</keyword>
<dbReference type="InterPro" id="IPR024954">
    <property type="entry name" value="SSRP1_DD"/>
</dbReference>
<dbReference type="Pfam" id="PF21103">
    <property type="entry name" value="PH1_SSRP1-like"/>
    <property type="match status" value="1"/>
</dbReference>
<comment type="similarity">
    <text evidence="1 10">Belongs to the SSRP1 family.</text>
</comment>
<evidence type="ECO:0000256" key="1">
    <source>
        <dbReference type="ARBA" id="ARBA00010060"/>
    </source>
</evidence>
<dbReference type="InterPro" id="IPR035417">
    <property type="entry name" value="SSRP1/POB3_N"/>
</dbReference>
<comment type="subcellular location">
    <subcellularLocation>
        <location evidence="10">Nucleus</location>
    </subcellularLocation>
    <subcellularLocation>
        <location evidence="10">Chromosome</location>
    </subcellularLocation>
</comment>
<dbReference type="CDD" id="cd13231">
    <property type="entry name" value="PH2_SSRP1-like"/>
    <property type="match status" value="1"/>
</dbReference>
<keyword evidence="8 9" id="KW-0539">Nucleus</keyword>
<feature type="region of interest" description="Disordered" evidence="11">
    <location>
        <begin position="448"/>
        <end position="544"/>
    </location>
</feature>
<keyword evidence="7 10" id="KW-0234">DNA repair</keyword>
<dbReference type="SUPFAM" id="SSF50729">
    <property type="entry name" value="PH domain-like"/>
    <property type="match status" value="1"/>
</dbReference>
<keyword evidence="3 10" id="KW-0235">DNA replication</keyword>
<evidence type="ECO:0000313" key="13">
    <source>
        <dbReference type="Proteomes" id="UP000887540"/>
    </source>
</evidence>
<dbReference type="GO" id="GO:0006281">
    <property type="term" value="P:DNA repair"/>
    <property type="evidence" value="ECO:0007669"/>
    <property type="project" value="UniProtKB-KW"/>
</dbReference>
<evidence type="ECO:0000259" key="12">
    <source>
        <dbReference type="PROSITE" id="PS50118"/>
    </source>
</evidence>
<evidence type="ECO:0000256" key="8">
    <source>
        <dbReference type="ARBA" id="ARBA00023242"/>
    </source>
</evidence>